<name>B3RR56_TRIAD</name>
<dbReference type="PhylomeDB" id="B3RR56"/>
<dbReference type="OMA" id="EAMIIQI"/>
<dbReference type="Gene3D" id="3.10.110.10">
    <property type="entry name" value="Ubiquitin Conjugating Enzyme"/>
    <property type="match status" value="1"/>
</dbReference>
<keyword evidence="3" id="KW-1185">Reference proteome</keyword>
<dbReference type="FunCoup" id="B3RR56">
    <property type="interactions" value="2403"/>
</dbReference>
<dbReference type="GeneID" id="6751496"/>
<dbReference type="Proteomes" id="UP000009022">
    <property type="component" value="Unassembled WGS sequence"/>
</dbReference>
<dbReference type="RefSeq" id="XP_002110815.1">
    <property type="nucleotide sequence ID" value="XM_002110779.1"/>
</dbReference>
<sequence>MDKKENESLSSRELETLKKIKKTQMDDYLKGTVSGSVTASDRLMKELKDVYQSAAYKNGTYTLELVNDSLYEWNVKILRVDPDSHLCSDLKKLKKKLKYSHILLNFTFKDSYPLHPPFVRVVEPIVTGGYVMTGGAICMELLTPQGWSSVYTVDAIIIQIAATLVQGKARIDFSAPANSYSYFRAQSSFQSMVKLHGKNGWYTPPKSEG</sequence>
<gene>
    <name evidence="2" type="ORF">TRIADDRAFT_21996</name>
</gene>
<dbReference type="PROSITE" id="PS50127">
    <property type="entry name" value="UBC_2"/>
    <property type="match status" value="1"/>
</dbReference>
<dbReference type="SMART" id="SM00212">
    <property type="entry name" value="UBCc"/>
    <property type="match status" value="1"/>
</dbReference>
<dbReference type="GO" id="GO:0061631">
    <property type="term" value="F:ubiquitin conjugating enzyme activity"/>
    <property type="evidence" value="ECO:0000318"/>
    <property type="project" value="GO_Central"/>
</dbReference>
<reference evidence="2 3" key="1">
    <citation type="journal article" date="2008" name="Nature">
        <title>The Trichoplax genome and the nature of placozoans.</title>
        <authorList>
            <person name="Srivastava M."/>
            <person name="Begovic E."/>
            <person name="Chapman J."/>
            <person name="Putnam N.H."/>
            <person name="Hellsten U."/>
            <person name="Kawashima T."/>
            <person name="Kuo A."/>
            <person name="Mitros T."/>
            <person name="Salamov A."/>
            <person name="Carpenter M.L."/>
            <person name="Signorovitch A.Y."/>
            <person name="Moreno M.A."/>
            <person name="Kamm K."/>
            <person name="Grimwood J."/>
            <person name="Schmutz J."/>
            <person name="Shapiro H."/>
            <person name="Grigoriev I.V."/>
            <person name="Buss L.W."/>
            <person name="Schierwater B."/>
            <person name="Dellaporta S.L."/>
            <person name="Rokhsar D.S."/>
        </authorList>
    </citation>
    <scope>NUCLEOTIDE SEQUENCE [LARGE SCALE GENOMIC DNA]</scope>
    <source>
        <strain evidence="2 3">Grell-BS-1999</strain>
    </source>
</reference>
<evidence type="ECO:0000259" key="1">
    <source>
        <dbReference type="PROSITE" id="PS50127"/>
    </source>
</evidence>
<dbReference type="GO" id="GO:0000209">
    <property type="term" value="P:protein polyubiquitination"/>
    <property type="evidence" value="ECO:0000318"/>
    <property type="project" value="GO_Central"/>
</dbReference>
<dbReference type="Pfam" id="PF00179">
    <property type="entry name" value="UQ_con"/>
    <property type="match status" value="1"/>
</dbReference>
<protein>
    <recommendedName>
        <fullName evidence="1">UBC core domain-containing protein</fullName>
    </recommendedName>
</protein>
<dbReference type="CTD" id="6751496"/>
<dbReference type="InterPro" id="IPR016135">
    <property type="entry name" value="UBQ-conjugating_enzyme/RWD"/>
</dbReference>
<feature type="domain" description="UBC core" evidence="1">
    <location>
        <begin position="38"/>
        <end position="202"/>
    </location>
</feature>
<dbReference type="GO" id="GO:0005634">
    <property type="term" value="C:nucleus"/>
    <property type="evidence" value="ECO:0000318"/>
    <property type="project" value="GO_Central"/>
</dbReference>
<dbReference type="CDD" id="cd23802">
    <property type="entry name" value="UBCc_UBE2Q"/>
    <property type="match status" value="1"/>
</dbReference>
<dbReference type="SUPFAM" id="SSF54495">
    <property type="entry name" value="UBC-like"/>
    <property type="match status" value="1"/>
</dbReference>
<dbReference type="KEGG" id="tad:TRIADDRAFT_21996"/>
<evidence type="ECO:0000313" key="3">
    <source>
        <dbReference type="Proteomes" id="UP000009022"/>
    </source>
</evidence>
<dbReference type="InterPro" id="IPR000608">
    <property type="entry name" value="UBC"/>
</dbReference>
<dbReference type="InterPro" id="IPR050113">
    <property type="entry name" value="Ub_conjugating_enzyme"/>
</dbReference>
<dbReference type="STRING" id="10228.B3RR56"/>
<dbReference type="InParanoid" id="B3RR56"/>
<evidence type="ECO:0000313" key="2">
    <source>
        <dbReference type="EMBL" id="EDV26819.1"/>
    </source>
</evidence>
<dbReference type="HOGENOM" id="CLU_053863_0_0_1"/>
<dbReference type="OrthoDB" id="109543at2759"/>
<dbReference type="PANTHER" id="PTHR24067">
    <property type="entry name" value="UBIQUITIN-CONJUGATING ENZYME E2"/>
    <property type="match status" value="1"/>
</dbReference>
<accession>B3RR56</accession>
<proteinExistence type="predicted"/>
<dbReference type="AlphaFoldDB" id="B3RR56"/>
<organism evidence="2 3">
    <name type="scientific">Trichoplax adhaerens</name>
    <name type="common">Trichoplax reptans</name>
    <dbReference type="NCBI Taxonomy" id="10228"/>
    <lineage>
        <taxon>Eukaryota</taxon>
        <taxon>Metazoa</taxon>
        <taxon>Placozoa</taxon>
        <taxon>Uniplacotomia</taxon>
        <taxon>Trichoplacea</taxon>
        <taxon>Trichoplacidae</taxon>
        <taxon>Trichoplax</taxon>
    </lineage>
</organism>
<dbReference type="eggNOG" id="KOG0897">
    <property type="taxonomic scope" value="Eukaryota"/>
</dbReference>
<dbReference type="EMBL" id="DS985243">
    <property type="protein sequence ID" value="EDV26819.1"/>
    <property type="molecule type" value="Genomic_DNA"/>
</dbReference>